<keyword evidence="1" id="KW-0732">Signal</keyword>
<name>A0ABN7XYP5_9BURK</name>
<sequence>MKRILATVALGGAMLAASAAAHAGVHVDVGIGVPGVVVAPAPVYHRPVPVYAPQPVYAPPPVAYVPAPVVVRPAPVRYGPPYGHARGWRERQWEHRHDHHRWH</sequence>
<dbReference type="RefSeq" id="WP_224039193.1">
    <property type="nucleotide sequence ID" value="NZ_CAJZAH010000001.1"/>
</dbReference>
<protein>
    <submittedName>
        <fullName evidence="2">Uncharacterized protein</fullName>
    </submittedName>
</protein>
<feature type="signal peptide" evidence="1">
    <location>
        <begin position="1"/>
        <end position="23"/>
    </location>
</feature>
<evidence type="ECO:0000256" key="1">
    <source>
        <dbReference type="SAM" id="SignalP"/>
    </source>
</evidence>
<organism evidence="2 3">
    <name type="scientific">Cupriavidus respiraculi</name>
    <dbReference type="NCBI Taxonomy" id="195930"/>
    <lineage>
        <taxon>Bacteria</taxon>
        <taxon>Pseudomonadati</taxon>
        <taxon>Pseudomonadota</taxon>
        <taxon>Betaproteobacteria</taxon>
        <taxon>Burkholderiales</taxon>
        <taxon>Burkholderiaceae</taxon>
        <taxon>Cupriavidus</taxon>
    </lineage>
</organism>
<accession>A0ABN7XYP5</accession>
<comment type="caution">
    <text evidence="2">The sequence shown here is derived from an EMBL/GenBank/DDBJ whole genome shotgun (WGS) entry which is preliminary data.</text>
</comment>
<evidence type="ECO:0000313" key="3">
    <source>
        <dbReference type="Proteomes" id="UP000721236"/>
    </source>
</evidence>
<evidence type="ECO:0000313" key="2">
    <source>
        <dbReference type="EMBL" id="CAG9166093.1"/>
    </source>
</evidence>
<keyword evidence="3" id="KW-1185">Reference proteome</keyword>
<feature type="chain" id="PRO_5047474609" evidence="1">
    <location>
        <begin position="24"/>
        <end position="103"/>
    </location>
</feature>
<reference evidence="2 3" key="1">
    <citation type="submission" date="2021-08" db="EMBL/GenBank/DDBJ databases">
        <authorList>
            <person name="Peeters C."/>
        </authorList>
    </citation>
    <scope>NUCLEOTIDE SEQUENCE [LARGE SCALE GENOMIC DNA]</scope>
    <source>
        <strain evidence="2 3">LMG 21510</strain>
    </source>
</reference>
<dbReference type="Proteomes" id="UP000721236">
    <property type="component" value="Unassembled WGS sequence"/>
</dbReference>
<proteinExistence type="predicted"/>
<dbReference type="EMBL" id="CAJZAH010000001">
    <property type="protein sequence ID" value="CAG9166093.1"/>
    <property type="molecule type" value="Genomic_DNA"/>
</dbReference>
<gene>
    <name evidence="2" type="ORF">LMG21510_00285</name>
</gene>